<dbReference type="RefSeq" id="WP_108953181.1">
    <property type="nucleotide sequence ID" value="NZ_BEVZ01000002.1"/>
</dbReference>
<organism evidence="3 4">
    <name type="scientific">Streptomyces fragilis</name>
    <dbReference type="NCBI Taxonomy" id="67301"/>
    <lineage>
        <taxon>Bacteria</taxon>
        <taxon>Bacillati</taxon>
        <taxon>Actinomycetota</taxon>
        <taxon>Actinomycetes</taxon>
        <taxon>Kitasatosporales</taxon>
        <taxon>Streptomycetaceae</taxon>
        <taxon>Streptomyces</taxon>
    </lineage>
</organism>
<dbReference type="Pfam" id="PF00582">
    <property type="entry name" value="Usp"/>
    <property type="match status" value="2"/>
</dbReference>
<protein>
    <submittedName>
        <fullName evidence="3">Universal stress protein</fullName>
    </submittedName>
</protein>
<evidence type="ECO:0000313" key="4">
    <source>
        <dbReference type="Proteomes" id="UP001550850"/>
    </source>
</evidence>
<comment type="caution">
    <text evidence="3">The sequence shown here is derived from an EMBL/GenBank/DDBJ whole genome shotgun (WGS) entry which is preliminary data.</text>
</comment>
<dbReference type="Proteomes" id="UP001550850">
    <property type="component" value="Unassembled WGS sequence"/>
</dbReference>
<dbReference type="PRINTS" id="PR01438">
    <property type="entry name" value="UNVRSLSTRESS"/>
</dbReference>
<feature type="domain" description="UspA" evidence="2">
    <location>
        <begin position="161"/>
        <end position="299"/>
    </location>
</feature>
<proteinExistence type="inferred from homology"/>
<evidence type="ECO:0000256" key="1">
    <source>
        <dbReference type="ARBA" id="ARBA00008791"/>
    </source>
</evidence>
<dbReference type="InterPro" id="IPR006016">
    <property type="entry name" value="UspA"/>
</dbReference>
<evidence type="ECO:0000259" key="2">
    <source>
        <dbReference type="Pfam" id="PF00582"/>
    </source>
</evidence>
<dbReference type="Gene3D" id="3.40.50.620">
    <property type="entry name" value="HUPs"/>
    <property type="match status" value="2"/>
</dbReference>
<reference evidence="3 4" key="1">
    <citation type="submission" date="2024-06" db="EMBL/GenBank/DDBJ databases">
        <title>The Natural Products Discovery Center: Release of the First 8490 Sequenced Strains for Exploring Actinobacteria Biosynthetic Diversity.</title>
        <authorList>
            <person name="Kalkreuter E."/>
            <person name="Kautsar S.A."/>
            <person name="Yang D."/>
            <person name="Bader C.D."/>
            <person name="Teijaro C.N."/>
            <person name="Fluegel L."/>
            <person name="Davis C.M."/>
            <person name="Simpson J.R."/>
            <person name="Lauterbach L."/>
            <person name="Steele A.D."/>
            <person name="Gui C."/>
            <person name="Meng S."/>
            <person name="Li G."/>
            <person name="Viehrig K."/>
            <person name="Ye F."/>
            <person name="Su P."/>
            <person name="Kiefer A.F."/>
            <person name="Nichols A."/>
            <person name="Cepeda A.J."/>
            <person name="Yan W."/>
            <person name="Fan B."/>
            <person name="Jiang Y."/>
            <person name="Adhikari A."/>
            <person name="Zheng C.-J."/>
            <person name="Schuster L."/>
            <person name="Cowan T.M."/>
            <person name="Smanski M.J."/>
            <person name="Chevrette M.G."/>
            <person name="De Carvalho L.P.S."/>
            <person name="Shen B."/>
        </authorList>
    </citation>
    <scope>NUCLEOTIDE SEQUENCE [LARGE SCALE GENOMIC DNA]</scope>
    <source>
        <strain evidence="3 4">NPDC038104</strain>
    </source>
</reference>
<sequence>MVRTVVAGLDGSPESRAAIDWAAREARMRGAPLKIVHVHEPTPTRLAQAPFLAEETRQDWSRRVPPQVADAVRREQPGLEVTVEGVEGRAAVALAEQAGPDSLLVLGSRGLGGLGGFIAGSVGLGVIAHAEFPVVLVRAGESAADEHLTGTGGHPGDSLRYRPVVVGVDPEGAPDAVLRFAFEEAARRSTALRAVQAYSLPAFYEWAGSVEGEQFGQMRRQHAELLDEALAPWRKRHPDVEVRQESEPAKASLLLTQASHDASLLVVGHGIRRHAFGLRIGAVAHAVLHHAVAPVAVVPHR</sequence>
<accession>A0ABV2YKS8</accession>
<gene>
    <name evidence="3" type="ORF">AB0E65_19270</name>
</gene>
<dbReference type="PANTHER" id="PTHR46268">
    <property type="entry name" value="STRESS RESPONSE PROTEIN NHAX"/>
    <property type="match status" value="1"/>
</dbReference>
<name>A0ABV2YKS8_9ACTN</name>
<evidence type="ECO:0000313" key="3">
    <source>
        <dbReference type="EMBL" id="MEU3556328.1"/>
    </source>
</evidence>
<comment type="similarity">
    <text evidence="1">Belongs to the universal stress protein A family.</text>
</comment>
<dbReference type="PANTHER" id="PTHR46268:SF6">
    <property type="entry name" value="UNIVERSAL STRESS PROTEIN UP12"/>
    <property type="match status" value="1"/>
</dbReference>
<dbReference type="InterPro" id="IPR014729">
    <property type="entry name" value="Rossmann-like_a/b/a_fold"/>
</dbReference>
<dbReference type="SUPFAM" id="SSF52402">
    <property type="entry name" value="Adenine nucleotide alpha hydrolases-like"/>
    <property type="match status" value="2"/>
</dbReference>
<dbReference type="EMBL" id="JBEZUR010000031">
    <property type="protein sequence ID" value="MEU3556328.1"/>
    <property type="molecule type" value="Genomic_DNA"/>
</dbReference>
<keyword evidence="4" id="KW-1185">Reference proteome</keyword>
<feature type="domain" description="UspA" evidence="2">
    <location>
        <begin position="1"/>
        <end position="138"/>
    </location>
</feature>
<dbReference type="InterPro" id="IPR006015">
    <property type="entry name" value="Universal_stress_UspA"/>
</dbReference>